<sequence length="64" mass="7236">MKWVAVFFNQGGWKVKGVREGFHELEEQPSRPNTFVSLDRLIIVDEAPSAQEPPPPLHLAQTPL</sequence>
<evidence type="ECO:0000313" key="2">
    <source>
        <dbReference type="Proteomes" id="UP000485058"/>
    </source>
</evidence>
<accession>A0A699YKX5</accession>
<dbReference type="Proteomes" id="UP000485058">
    <property type="component" value="Unassembled WGS sequence"/>
</dbReference>
<organism evidence="1 2">
    <name type="scientific">Haematococcus lacustris</name>
    <name type="common">Green alga</name>
    <name type="synonym">Haematococcus pluvialis</name>
    <dbReference type="NCBI Taxonomy" id="44745"/>
    <lineage>
        <taxon>Eukaryota</taxon>
        <taxon>Viridiplantae</taxon>
        <taxon>Chlorophyta</taxon>
        <taxon>core chlorophytes</taxon>
        <taxon>Chlorophyceae</taxon>
        <taxon>CS clade</taxon>
        <taxon>Chlamydomonadales</taxon>
        <taxon>Haematococcaceae</taxon>
        <taxon>Haematococcus</taxon>
    </lineage>
</organism>
<dbReference type="AlphaFoldDB" id="A0A699YKX5"/>
<dbReference type="EMBL" id="BLLF01000341">
    <property type="protein sequence ID" value="GFH10733.1"/>
    <property type="molecule type" value="Genomic_DNA"/>
</dbReference>
<name>A0A699YKX5_HAELA</name>
<gene>
    <name evidence="1" type="ORF">HaLaN_06099</name>
</gene>
<keyword evidence="2" id="KW-1185">Reference proteome</keyword>
<evidence type="ECO:0000313" key="1">
    <source>
        <dbReference type="EMBL" id="GFH10733.1"/>
    </source>
</evidence>
<comment type="caution">
    <text evidence="1">The sequence shown here is derived from an EMBL/GenBank/DDBJ whole genome shotgun (WGS) entry which is preliminary data.</text>
</comment>
<protein>
    <submittedName>
        <fullName evidence="1">Uncharacterized protein</fullName>
    </submittedName>
</protein>
<proteinExistence type="predicted"/>
<reference evidence="1 2" key="1">
    <citation type="submission" date="2020-02" db="EMBL/GenBank/DDBJ databases">
        <title>Draft genome sequence of Haematococcus lacustris strain NIES-144.</title>
        <authorList>
            <person name="Morimoto D."/>
            <person name="Nakagawa S."/>
            <person name="Yoshida T."/>
            <person name="Sawayama S."/>
        </authorList>
    </citation>
    <scope>NUCLEOTIDE SEQUENCE [LARGE SCALE GENOMIC DNA]</scope>
    <source>
        <strain evidence="1 2">NIES-144</strain>
    </source>
</reference>